<feature type="domain" description="PAC" evidence="7">
    <location>
        <begin position="882"/>
        <end position="936"/>
    </location>
</feature>
<dbReference type="Pfam" id="PF13185">
    <property type="entry name" value="GAF_2"/>
    <property type="match status" value="1"/>
</dbReference>
<dbReference type="InterPro" id="IPR052162">
    <property type="entry name" value="Sensor_kinase/Photoreceptor"/>
</dbReference>
<dbReference type="Pfam" id="PF13426">
    <property type="entry name" value="PAS_9"/>
    <property type="match status" value="2"/>
</dbReference>
<feature type="domain" description="PAC" evidence="7">
    <location>
        <begin position="756"/>
        <end position="808"/>
    </location>
</feature>
<evidence type="ECO:0000256" key="4">
    <source>
        <dbReference type="ARBA" id="ARBA00022679"/>
    </source>
</evidence>
<dbReference type="EMBL" id="CAJRAU010000002">
    <property type="protein sequence ID" value="CAG5069071.1"/>
    <property type="molecule type" value="Genomic_DNA"/>
</dbReference>
<keyword evidence="5" id="KW-0418">Kinase</keyword>
<keyword evidence="9" id="KW-1185">Reference proteome</keyword>
<dbReference type="InterPro" id="IPR001610">
    <property type="entry name" value="PAC"/>
</dbReference>
<keyword evidence="4" id="KW-0808">Transferase</keyword>
<dbReference type="InterPro" id="IPR029016">
    <property type="entry name" value="GAF-like_dom_sf"/>
</dbReference>
<dbReference type="PROSITE" id="PS50113">
    <property type="entry name" value="PAC"/>
    <property type="match status" value="4"/>
</dbReference>
<proteinExistence type="predicted"/>
<organism evidence="8 9">
    <name type="scientific">Dyadobacter linearis</name>
    <dbReference type="NCBI Taxonomy" id="2823330"/>
    <lineage>
        <taxon>Bacteria</taxon>
        <taxon>Pseudomonadati</taxon>
        <taxon>Bacteroidota</taxon>
        <taxon>Cytophagia</taxon>
        <taxon>Cytophagales</taxon>
        <taxon>Spirosomataceae</taxon>
        <taxon>Dyadobacter</taxon>
    </lineage>
</organism>
<dbReference type="InterPro" id="IPR000700">
    <property type="entry name" value="PAS-assoc_C"/>
</dbReference>
<dbReference type="InterPro" id="IPR003018">
    <property type="entry name" value="GAF"/>
</dbReference>
<dbReference type="Gene3D" id="3.30.450.40">
    <property type="match status" value="1"/>
</dbReference>
<dbReference type="Pfam" id="PF08447">
    <property type="entry name" value="PAS_3"/>
    <property type="match status" value="3"/>
</dbReference>
<accession>A0ABM8UNI5</accession>
<dbReference type="SUPFAM" id="SSF47384">
    <property type="entry name" value="Homodimeric domain of signal transducing histidine kinase"/>
    <property type="match status" value="1"/>
</dbReference>
<dbReference type="InterPro" id="IPR035965">
    <property type="entry name" value="PAS-like_dom_sf"/>
</dbReference>
<sequence>MGMVNIDFHVVFDMLPAPAVVLEADSPVFTVVAVNRKWQKVSGLSAADMVGKGFFEHFNLMPEQSRQEWSRLLEDVKRSGNPQQLGPDVFFQNKLHTGEQESSIFSLDIVPLDQGRLLLVTSTDVTETSKATQSENLIQTIDGIVWEADATTLQFRFVSDQVEKILGFTAAQWLSEPDFWKNHMHVADRAALPEFCPLLSEPGASHRFDYRMIRADGEVVWIRDIVTIVGQESGALLCGFMVDITETKRLEDVERLEKVVLELSAQKDSLLTDVLDRYLLGIEQIFPDMKCSILAIKDNKLKNWSSPSLPESYIRGIEDLAIGPFTGSCGTAAFTRELVIVDDIATDLRWERYKDIALDEGLLACWSHPIILSDGTVIATFAAYYDKIRLPDADELKLIDKAVALLTVILESRRNASLIADAAMLISQGQELARLGTWQWDTGTNEIVWSDTLYTIYGLDRGSFKPSMDNYLGLVHPLDMQRVHDNILHAIATKSEVEFEERIVHSSGEYRYLKTWTKTKLDENGKVIMLIGACLDTTASKNIQDKLLASESRLRSLVDSQTNYVVRTDLSGKYTYYNSTFNEDFRWFYNSDDFLGINCLMVVCQYHRADAINAVKKCLHNPGHMCTVELDHVQQSEKARTVFWHFIALTDSTGEPTEIQCIGIDISERKQAIDDLRKSNERYELLNMATNDAIYDWDIINDHVKWGDGYVRLFGLKIGTEKMKLEEWASHLHPDDRVATVQSLELRLADKDQQKWVADYRFERFDGTYAFVEEIGYIRRNRSGRAVRMIGVLRDISQQKQEEYELKLLGSVITNTNDAVLIAQSEPGDIAQLRILYVNGAFTRLTGYTPAHVIGQNPMLLKGFNLPENDFARLAEAITNVKSLKAETLHYQRDGQHYFINLSIHPVVDAAGTLTHWISIGRDVTEKRRYVFEIEERNKKLQEIAWMQSHVIRAPLARMMSLIDLLRNYENSETEKDELLEHILHSAHSLDDIIRDISSKTEDLA</sequence>
<dbReference type="Gene3D" id="3.30.450.20">
    <property type="entry name" value="PAS domain"/>
    <property type="match status" value="6"/>
</dbReference>
<dbReference type="CDD" id="cd00130">
    <property type="entry name" value="PAS"/>
    <property type="match status" value="2"/>
</dbReference>
<dbReference type="InterPro" id="IPR013656">
    <property type="entry name" value="PAS_4"/>
</dbReference>
<dbReference type="Proteomes" id="UP000679725">
    <property type="component" value="Unassembled WGS sequence"/>
</dbReference>
<dbReference type="SUPFAM" id="SSF55781">
    <property type="entry name" value="GAF domain-like"/>
    <property type="match status" value="1"/>
</dbReference>
<feature type="domain" description="PAC" evidence="7">
    <location>
        <begin position="497"/>
        <end position="549"/>
    </location>
</feature>
<evidence type="ECO:0000256" key="1">
    <source>
        <dbReference type="ARBA" id="ARBA00000085"/>
    </source>
</evidence>
<dbReference type="EC" id="2.7.13.3" evidence="2"/>
<dbReference type="Gene3D" id="1.10.287.130">
    <property type="match status" value="1"/>
</dbReference>
<evidence type="ECO:0000256" key="3">
    <source>
        <dbReference type="ARBA" id="ARBA00022553"/>
    </source>
</evidence>
<feature type="domain" description="PAS" evidence="6">
    <location>
        <begin position="805"/>
        <end position="869"/>
    </location>
</feature>
<dbReference type="NCBIfam" id="TIGR00229">
    <property type="entry name" value="sensory_box"/>
    <property type="match status" value="3"/>
</dbReference>
<evidence type="ECO:0000313" key="9">
    <source>
        <dbReference type="Proteomes" id="UP000679725"/>
    </source>
</evidence>
<comment type="catalytic activity">
    <reaction evidence="1">
        <text>ATP + protein L-histidine = ADP + protein N-phospho-L-histidine.</text>
        <dbReference type="EC" id="2.7.13.3"/>
    </reaction>
</comment>
<keyword evidence="3" id="KW-0597">Phosphoprotein</keyword>
<dbReference type="PANTHER" id="PTHR43304:SF1">
    <property type="entry name" value="PAC DOMAIN-CONTAINING PROTEIN"/>
    <property type="match status" value="1"/>
</dbReference>
<dbReference type="Gene3D" id="2.10.70.100">
    <property type="match status" value="2"/>
</dbReference>
<name>A0ABM8UNI5_9BACT</name>
<dbReference type="SMART" id="SM00086">
    <property type="entry name" value="PAC"/>
    <property type="match status" value="5"/>
</dbReference>
<dbReference type="PANTHER" id="PTHR43304">
    <property type="entry name" value="PHYTOCHROME-LIKE PROTEIN CPH1"/>
    <property type="match status" value="1"/>
</dbReference>
<protein>
    <recommendedName>
        <fullName evidence="2">histidine kinase</fullName>
        <ecNumber evidence="2">2.7.13.3</ecNumber>
    </recommendedName>
</protein>
<dbReference type="InterPro" id="IPR000014">
    <property type="entry name" value="PAS"/>
</dbReference>
<evidence type="ECO:0000259" key="6">
    <source>
        <dbReference type="PROSITE" id="PS50112"/>
    </source>
</evidence>
<evidence type="ECO:0000313" key="8">
    <source>
        <dbReference type="EMBL" id="CAG5069071.1"/>
    </source>
</evidence>
<reference evidence="8 9" key="1">
    <citation type="submission" date="2021-04" db="EMBL/GenBank/DDBJ databases">
        <authorList>
            <person name="Rodrigo-Torres L."/>
            <person name="Arahal R. D."/>
            <person name="Lucena T."/>
        </authorList>
    </citation>
    <scope>NUCLEOTIDE SEQUENCE [LARGE SCALE GENOMIC DNA]</scope>
    <source>
        <strain evidence="8 9">CECT 9623</strain>
    </source>
</reference>
<feature type="domain" description="PAC" evidence="7">
    <location>
        <begin position="206"/>
        <end position="256"/>
    </location>
</feature>
<dbReference type="InterPro" id="IPR036097">
    <property type="entry name" value="HisK_dim/P_sf"/>
</dbReference>
<evidence type="ECO:0000259" key="7">
    <source>
        <dbReference type="PROSITE" id="PS50113"/>
    </source>
</evidence>
<gene>
    <name evidence="8" type="ORF">DYBT9623_01806</name>
</gene>
<dbReference type="Pfam" id="PF08448">
    <property type="entry name" value="PAS_4"/>
    <property type="match status" value="1"/>
</dbReference>
<dbReference type="SMART" id="SM00091">
    <property type="entry name" value="PAS"/>
    <property type="match status" value="6"/>
</dbReference>
<dbReference type="SUPFAM" id="SSF55785">
    <property type="entry name" value="PYP-like sensor domain (PAS domain)"/>
    <property type="match status" value="6"/>
</dbReference>
<comment type="caution">
    <text evidence="8">The sequence shown here is derived from an EMBL/GenBank/DDBJ whole genome shotgun (WGS) entry which is preliminary data.</text>
</comment>
<evidence type="ECO:0000256" key="2">
    <source>
        <dbReference type="ARBA" id="ARBA00012438"/>
    </source>
</evidence>
<dbReference type="InterPro" id="IPR013655">
    <property type="entry name" value="PAS_fold_3"/>
</dbReference>
<evidence type="ECO:0000256" key="5">
    <source>
        <dbReference type="ARBA" id="ARBA00022777"/>
    </source>
</evidence>
<dbReference type="PROSITE" id="PS50112">
    <property type="entry name" value="PAS"/>
    <property type="match status" value="1"/>
</dbReference>